<keyword evidence="3" id="KW-1185">Reference proteome</keyword>
<feature type="region of interest" description="Disordered" evidence="1">
    <location>
        <begin position="15"/>
        <end position="63"/>
    </location>
</feature>
<accession>A0AAN7UMI6</accession>
<gene>
    <name evidence="2" type="ORF">RRF57_004154</name>
</gene>
<reference evidence="2 3" key="1">
    <citation type="submission" date="2023-10" db="EMBL/GenBank/DDBJ databases">
        <title>Draft genome sequence of Xylaria bambusicola isolate GMP-LS, the root and basal stem rot pathogen of sugarcane in Indonesia.</title>
        <authorList>
            <person name="Selvaraj P."/>
            <person name="Muralishankar V."/>
            <person name="Muruganantham S."/>
            <person name="Sp S."/>
            <person name="Haryani S."/>
            <person name="Lau K.J.X."/>
            <person name="Naqvi N.I."/>
        </authorList>
    </citation>
    <scope>NUCLEOTIDE SEQUENCE [LARGE SCALE GENOMIC DNA]</scope>
    <source>
        <strain evidence="2">GMP-LS</strain>
    </source>
</reference>
<evidence type="ECO:0000256" key="1">
    <source>
        <dbReference type="SAM" id="MobiDB-lite"/>
    </source>
</evidence>
<feature type="compositionally biased region" description="Low complexity" evidence="1">
    <location>
        <begin position="98"/>
        <end position="118"/>
    </location>
</feature>
<protein>
    <submittedName>
        <fullName evidence="2">Uncharacterized protein</fullName>
    </submittedName>
</protein>
<evidence type="ECO:0000313" key="3">
    <source>
        <dbReference type="Proteomes" id="UP001305414"/>
    </source>
</evidence>
<organism evidence="2 3">
    <name type="scientific">Xylaria bambusicola</name>
    <dbReference type="NCBI Taxonomy" id="326684"/>
    <lineage>
        <taxon>Eukaryota</taxon>
        <taxon>Fungi</taxon>
        <taxon>Dikarya</taxon>
        <taxon>Ascomycota</taxon>
        <taxon>Pezizomycotina</taxon>
        <taxon>Sordariomycetes</taxon>
        <taxon>Xylariomycetidae</taxon>
        <taxon>Xylariales</taxon>
        <taxon>Xylariaceae</taxon>
        <taxon>Xylaria</taxon>
    </lineage>
</organism>
<sequence>MKKIKINVLTKEQKEARVKAKAEKSAIGGMSTPKDEPLLNAQPPPPPTFTELQPNPVLSNMGIAQTPTTPVEIEAHFRPDHRTPPAELKAETMIPMTPTIISPTEPSPSSTPFASSPPVQLPAEPIQNMDLFIPYQPDGPPPNPLPIQRPVQILEPNTGTPARPNPIPQTKMHPYPMPVSPVRRGGHEFTATSSIPFSPGPVPNTQSLLKGNVPVLPQPTKTEDADSKTWEIPEIPEYQH</sequence>
<dbReference type="AlphaFoldDB" id="A0AAN7UMI6"/>
<feature type="compositionally biased region" description="Pro residues" evidence="1">
    <location>
        <begin position="137"/>
        <end position="147"/>
    </location>
</feature>
<feature type="compositionally biased region" description="Basic and acidic residues" evidence="1">
    <location>
        <begin position="15"/>
        <end position="24"/>
    </location>
</feature>
<evidence type="ECO:0000313" key="2">
    <source>
        <dbReference type="EMBL" id="KAK5628439.1"/>
    </source>
</evidence>
<comment type="caution">
    <text evidence="2">The sequence shown here is derived from an EMBL/GenBank/DDBJ whole genome shotgun (WGS) entry which is preliminary data.</text>
</comment>
<dbReference type="Proteomes" id="UP001305414">
    <property type="component" value="Unassembled WGS sequence"/>
</dbReference>
<name>A0AAN7UMI6_9PEZI</name>
<dbReference type="EMBL" id="JAWHQM010000008">
    <property type="protein sequence ID" value="KAK5628439.1"/>
    <property type="molecule type" value="Genomic_DNA"/>
</dbReference>
<feature type="compositionally biased region" description="Basic and acidic residues" evidence="1">
    <location>
        <begin position="221"/>
        <end position="240"/>
    </location>
</feature>
<proteinExistence type="predicted"/>
<feature type="region of interest" description="Disordered" evidence="1">
    <location>
        <begin position="98"/>
        <end position="240"/>
    </location>
</feature>